<organism evidence="1 2">
    <name type="scientific">Funneliformis caledonium</name>
    <dbReference type="NCBI Taxonomy" id="1117310"/>
    <lineage>
        <taxon>Eukaryota</taxon>
        <taxon>Fungi</taxon>
        <taxon>Fungi incertae sedis</taxon>
        <taxon>Mucoromycota</taxon>
        <taxon>Glomeromycotina</taxon>
        <taxon>Glomeromycetes</taxon>
        <taxon>Glomerales</taxon>
        <taxon>Glomeraceae</taxon>
        <taxon>Funneliformis</taxon>
    </lineage>
</organism>
<sequence length="46" mass="5584">AKNGETYFLDRKRLIWTDPNIKLYFNCQVPSYQSQNYRKNRSALQD</sequence>
<protein>
    <submittedName>
        <fullName evidence="1">10838_t:CDS:1</fullName>
    </submittedName>
</protein>
<evidence type="ECO:0000313" key="1">
    <source>
        <dbReference type="EMBL" id="CAG8763038.1"/>
    </source>
</evidence>
<gene>
    <name evidence="1" type="ORF">FCALED_LOCUS17050</name>
</gene>
<reference evidence="1" key="1">
    <citation type="submission" date="2021-06" db="EMBL/GenBank/DDBJ databases">
        <authorList>
            <person name="Kallberg Y."/>
            <person name="Tangrot J."/>
            <person name="Rosling A."/>
        </authorList>
    </citation>
    <scope>NUCLEOTIDE SEQUENCE</scope>
    <source>
        <strain evidence="1">UK204</strain>
    </source>
</reference>
<proteinExistence type="predicted"/>
<dbReference type="EMBL" id="CAJVPQ010023561">
    <property type="protein sequence ID" value="CAG8763038.1"/>
    <property type="molecule type" value="Genomic_DNA"/>
</dbReference>
<accession>A0A9N9J355</accession>
<dbReference type="Proteomes" id="UP000789570">
    <property type="component" value="Unassembled WGS sequence"/>
</dbReference>
<comment type="caution">
    <text evidence="1">The sequence shown here is derived from an EMBL/GenBank/DDBJ whole genome shotgun (WGS) entry which is preliminary data.</text>
</comment>
<dbReference type="OrthoDB" id="7608935at2759"/>
<feature type="non-terminal residue" evidence="1">
    <location>
        <position position="1"/>
    </location>
</feature>
<evidence type="ECO:0000313" key="2">
    <source>
        <dbReference type="Proteomes" id="UP000789570"/>
    </source>
</evidence>
<keyword evidence="2" id="KW-1185">Reference proteome</keyword>
<name>A0A9N9J355_9GLOM</name>
<dbReference type="AlphaFoldDB" id="A0A9N9J355"/>